<keyword evidence="2" id="KW-1185">Reference proteome</keyword>
<sequence length="196" mass="22448">MEPLEAKGNTMRVEERLSLGSAILTEGIIIDGNPRYKVPRARLEKLLNFDTYSSSVWGKICPRTSEVFHVQNQPNILVNTIVGDLEEYQHLVPPPNPNDKDFEVVVQLVKQSYRLSRTDWINQRVDIIIASEKIGIQHARKAENKRTTGEAPLMTPCMTDNEKLDKIMKMFESLKSKMETLEDVLRIRAGRDVNSR</sequence>
<dbReference type="Proteomes" id="UP000836841">
    <property type="component" value="Chromosome 4"/>
</dbReference>
<dbReference type="AlphaFoldDB" id="A0AAU9SD97"/>
<name>A0AAU9SD97_THLAR</name>
<organism evidence="1 2">
    <name type="scientific">Thlaspi arvense</name>
    <name type="common">Field penny-cress</name>
    <dbReference type="NCBI Taxonomy" id="13288"/>
    <lineage>
        <taxon>Eukaryota</taxon>
        <taxon>Viridiplantae</taxon>
        <taxon>Streptophyta</taxon>
        <taxon>Embryophyta</taxon>
        <taxon>Tracheophyta</taxon>
        <taxon>Spermatophyta</taxon>
        <taxon>Magnoliopsida</taxon>
        <taxon>eudicotyledons</taxon>
        <taxon>Gunneridae</taxon>
        <taxon>Pentapetalae</taxon>
        <taxon>rosids</taxon>
        <taxon>malvids</taxon>
        <taxon>Brassicales</taxon>
        <taxon>Brassicaceae</taxon>
        <taxon>Thlaspideae</taxon>
        <taxon>Thlaspi</taxon>
    </lineage>
</organism>
<proteinExistence type="predicted"/>
<reference evidence="1 2" key="1">
    <citation type="submission" date="2022-03" db="EMBL/GenBank/DDBJ databases">
        <authorList>
            <person name="Nunn A."/>
            <person name="Chopra R."/>
            <person name="Nunn A."/>
            <person name="Contreras Garrido A."/>
        </authorList>
    </citation>
    <scope>NUCLEOTIDE SEQUENCE [LARGE SCALE GENOMIC DNA]</scope>
</reference>
<gene>
    <name evidence="1" type="ORF">TAV2_LOCUS14807</name>
</gene>
<evidence type="ECO:0000313" key="1">
    <source>
        <dbReference type="EMBL" id="CAH2060615.1"/>
    </source>
</evidence>
<evidence type="ECO:0000313" key="2">
    <source>
        <dbReference type="Proteomes" id="UP000836841"/>
    </source>
</evidence>
<accession>A0AAU9SD97</accession>
<protein>
    <submittedName>
        <fullName evidence="1">Uncharacterized protein</fullName>
    </submittedName>
</protein>
<dbReference type="EMBL" id="OU466860">
    <property type="protein sequence ID" value="CAH2060615.1"/>
    <property type="molecule type" value="Genomic_DNA"/>
</dbReference>